<evidence type="ECO:0000256" key="1">
    <source>
        <dbReference type="SAM" id="Coils"/>
    </source>
</evidence>
<keyword evidence="1" id="KW-0175">Coiled coil</keyword>
<organism evidence="2 3">
    <name type="scientific">Sebaldella termitidis (strain ATCC 33386 / NCTC 11300)</name>
    <dbReference type="NCBI Taxonomy" id="526218"/>
    <lineage>
        <taxon>Bacteria</taxon>
        <taxon>Fusobacteriati</taxon>
        <taxon>Fusobacteriota</taxon>
        <taxon>Fusobacteriia</taxon>
        <taxon>Fusobacteriales</taxon>
        <taxon>Leptotrichiaceae</taxon>
        <taxon>Sebaldella</taxon>
    </lineage>
</organism>
<keyword evidence="3" id="KW-1185">Reference proteome</keyword>
<dbReference type="EMBL" id="CP001739">
    <property type="protein sequence ID" value="ACZ08149.1"/>
    <property type="molecule type" value="Genomic_DNA"/>
</dbReference>
<sequence length="557" mass="65785">MTFDKFIILDYVNKKSLKLEFSNTQNLIVGKRNKIGKSSIVKSLFYTLGYNNGSSMPDGWIYNNMKFKLFFTNNGESSYIIRHQDLFYVEGSEKPLDEKEYRYWFQNLLGIDYRLKLSREKEIQNANEYKIYASAVIMPFYIDQDISWRGTPYKSEVMGMYGQSSYKNMFEKLFSVSDDKITKLKEKIKKFKDENKKLLEKISVLEELIEEQIKQKNSSIQYDEEYFEKREEYLKILSKINDEIQNNTKEKMKISEKLNTIFSELNHLEEIKKMLEKKNKNLMGVCKHCGSSSSITQLADRLTVMNNIDEISYQIDTTRKSMELEQQTMNEFIEREKKVKNIYNEYMSIIKREPDLKSIDSYIQNSAESLASDVLIKKKEKAGTKVGTNIVEIKKNESLLRTLESKQQKKTAEISKKYEELFLDIISSSLTSISNYTLKDYPFLNFTKIKGSGTDANLKTYLVYLIYFNLLNSYSEVKIPFLIDSFITTELDIENKKEMFSAVSKYFLELDSQTFFTVIEENLEYITNHEKYKKHFIHSKPILKDENYEENLEEFKL</sequence>
<evidence type="ECO:0000313" key="2">
    <source>
        <dbReference type="EMBL" id="ACZ08149.1"/>
    </source>
</evidence>
<reference evidence="2 3" key="2">
    <citation type="journal article" date="2010" name="Stand. Genomic Sci.">
        <title>Complete genome sequence of Sebaldella termitidis type strain (NCTC 11300).</title>
        <authorList>
            <person name="Harmon-Smith M."/>
            <person name="Celia L."/>
            <person name="Chertkov O."/>
            <person name="Lapidus A."/>
            <person name="Copeland A."/>
            <person name="Glavina Del Rio T."/>
            <person name="Nolan M."/>
            <person name="Lucas S."/>
            <person name="Tice H."/>
            <person name="Cheng J.F."/>
            <person name="Han C."/>
            <person name="Detter J.C."/>
            <person name="Bruce D."/>
            <person name="Goodwin L."/>
            <person name="Pitluck S."/>
            <person name="Pati A."/>
            <person name="Liolios K."/>
            <person name="Ivanova N."/>
            <person name="Mavromatis K."/>
            <person name="Mikhailova N."/>
            <person name="Chen A."/>
            <person name="Palaniappan K."/>
            <person name="Land M."/>
            <person name="Hauser L."/>
            <person name="Chang Y.J."/>
            <person name="Jeffries C.D."/>
            <person name="Brettin T."/>
            <person name="Goker M."/>
            <person name="Beck B."/>
            <person name="Bristow J."/>
            <person name="Eisen J.A."/>
            <person name="Markowitz V."/>
            <person name="Hugenholtz P."/>
            <person name="Kyrpides N.C."/>
            <person name="Klenk H.P."/>
            <person name="Chen F."/>
        </authorList>
    </citation>
    <scope>NUCLEOTIDE SEQUENCE [LARGE SCALE GENOMIC DNA]</scope>
    <source>
        <strain evidence="3">ATCC 33386 / NCTC 11300</strain>
    </source>
</reference>
<dbReference type="Gene3D" id="3.40.50.300">
    <property type="entry name" value="P-loop containing nucleotide triphosphate hydrolases"/>
    <property type="match status" value="1"/>
</dbReference>
<evidence type="ECO:0008006" key="4">
    <source>
        <dbReference type="Google" id="ProtNLM"/>
    </source>
</evidence>
<dbReference type="KEGG" id="str:Sterm_1282"/>
<dbReference type="eggNOG" id="COG1196">
    <property type="taxonomic scope" value="Bacteria"/>
</dbReference>
<dbReference type="RefSeq" id="WP_012860745.1">
    <property type="nucleotide sequence ID" value="NC_013517.1"/>
</dbReference>
<evidence type="ECO:0000313" key="3">
    <source>
        <dbReference type="Proteomes" id="UP000000845"/>
    </source>
</evidence>
<protein>
    <recommendedName>
        <fullName evidence="4">Rad50/SbcC-type AAA domain-containing protein</fullName>
    </recommendedName>
</protein>
<proteinExistence type="predicted"/>
<dbReference type="InterPro" id="IPR027417">
    <property type="entry name" value="P-loop_NTPase"/>
</dbReference>
<feature type="coiled-coil region" evidence="1">
    <location>
        <begin position="181"/>
        <end position="215"/>
    </location>
</feature>
<dbReference type="HOGENOM" id="CLU_035208_1_0_0"/>
<feature type="coiled-coil region" evidence="1">
    <location>
        <begin position="258"/>
        <end position="285"/>
    </location>
</feature>
<dbReference type="STRING" id="526218.Sterm_1282"/>
<dbReference type="AlphaFoldDB" id="D1AHB5"/>
<dbReference type="Proteomes" id="UP000000845">
    <property type="component" value="Chromosome"/>
</dbReference>
<accession>D1AHB5</accession>
<gene>
    <name evidence="2" type="ordered locus">Sterm_1282</name>
</gene>
<name>D1AHB5_SEBTE</name>
<reference evidence="3" key="1">
    <citation type="submission" date="2009-09" db="EMBL/GenBank/DDBJ databases">
        <title>The complete chromosome of Sebaldella termitidis ATCC 33386.</title>
        <authorList>
            <consortium name="US DOE Joint Genome Institute (JGI-PGF)"/>
            <person name="Lucas S."/>
            <person name="Copeland A."/>
            <person name="Lapidus A."/>
            <person name="Glavina del Rio T."/>
            <person name="Dalin E."/>
            <person name="Tice H."/>
            <person name="Bruce D."/>
            <person name="Goodwin L."/>
            <person name="Pitluck S."/>
            <person name="Kyrpides N."/>
            <person name="Mavromatis K."/>
            <person name="Ivanova N."/>
            <person name="Mikhailova N."/>
            <person name="Sims D."/>
            <person name="Meincke L."/>
            <person name="Brettin T."/>
            <person name="Detter J.C."/>
            <person name="Han C."/>
            <person name="Larimer F."/>
            <person name="Land M."/>
            <person name="Hauser L."/>
            <person name="Markowitz V."/>
            <person name="Cheng J.F."/>
            <person name="Hugenholtz P."/>
            <person name="Woyke T."/>
            <person name="Wu D."/>
            <person name="Eisen J.A."/>
        </authorList>
    </citation>
    <scope>NUCLEOTIDE SEQUENCE [LARGE SCALE GENOMIC DNA]</scope>
    <source>
        <strain evidence="3">ATCC 33386 / NCTC 11300</strain>
    </source>
</reference>